<name>A0A9R0IK40_SPIOL</name>
<feature type="compositionally biased region" description="Basic residues" evidence="1">
    <location>
        <begin position="1"/>
        <end position="13"/>
    </location>
</feature>
<dbReference type="SUPFAM" id="SSF46565">
    <property type="entry name" value="Chaperone J-domain"/>
    <property type="match status" value="1"/>
</dbReference>
<dbReference type="PANTHER" id="PTHR47422:SF1">
    <property type="entry name" value="DNAJ HEAT SHOCK N-TERMINAL DOMAIN-CONTAINING PROTEIN"/>
    <property type="match status" value="1"/>
</dbReference>
<dbReference type="InterPro" id="IPR036869">
    <property type="entry name" value="J_dom_sf"/>
</dbReference>
<feature type="compositionally biased region" description="Basic and acidic residues" evidence="1">
    <location>
        <begin position="524"/>
        <end position="535"/>
    </location>
</feature>
<proteinExistence type="predicted"/>
<dbReference type="Pfam" id="PF12572">
    <property type="entry name" value="DUF3752"/>
    <property type="match status" value="1"/>
</dbReference>
<feature type="domain" description="J" evidence="2">
    <location>
        <begin position="322"/>
        <end position="386"/>
    </location>
</feature>
<dbReference type="InterPro" id="IPR022226">
    <property type="entry name" value="DUF3752"/>
</dbReference>
<feature type="region of interest" description="Disordered" evidence="1">
    <location>
        <begin position="517"/>
        <end position="602"/>
    </location>
</feature>
<feature type="compositionally biased region" description="Low complexity" evidence="1">
    <location>
        <begin position="590"/>
        <end position="602"/>
    </location>
</feature>
<feature type="compositionally biased region" description="Basic and acidic residues" evidence="1">
    <location>
        <begin position="562"/>
        <end position="581"/>
    </location>
</feature>
<feature type="region of interest" description="Disordered" evidence="1">
    <location>
        <begin position="375"/>
        <end position="399"/>
    </location>
</feature>
<feature type="compositionally biased region" description="Basic residues" evidence="1">
    <location>
        <begin position="89"/>
        <end position="106"/>
    </location>
</feature>
<feature type="compositionally biased region" description="Basic and acidic residues" evidence="1">
    <location>
        <begin position="426"/>
        <end position="447"/>
    </location>
</feature>
<feature type="compositionally biased region" description="Basic residues" evidence="1">
    <location>
        <begin position="40"/>
        <end position="50"/>
    </location>
</feature>
<dbReference type="InterPro" id="IPR001623">
    <property type="entry name" value="DnaJ_domain"/>
</dbReference>
<evidence type="ECO:0000313" key="3">
    <source>
        <dbReference type="Proteomes" id="UP000813463"/>
    </source>
</evidence>
<dbReference type="AlphaFoldDB" id="A0A9R0IK40"/>
<evidence type="ECO:0000259" key="2">
    <source>
        <dbReference type="PROSITE" id="PS50076"/>
    </source>
</evidence>
<protein>
    <recommendedName>
        <fullName evidence="2">J domain-containing protein</fullName>
    </recommendedName>
</protein>
<feature type="region of interest" description="Disordered" evidence="1">
    <location>
        <begin position="426"/>
        <end position="482"/>
    </location>
</feature>
<evidence type="ECO:0000256" key="1">
    <source>
        <dbReference type="SAM" id="MobiDB-lite"/>
    </source>
</evidence>
<accession>A0A9R0IK40</accession>
<feature type="region of interest" description="Disordered" evidence="1">
    <location>
        <begin position="1"/>
        <end position="120"/>
    </location>
</feature>
<dbReference type="PANTHER" id="PTHR47422">
    <property type="entry name" value="DNAJ HEAT SHOCK N-TERMINAL DOMAIN-CONTAINING PROTEIN"/>
    <property type="match status" value="1"/>
</dbReference>
<feature type="compositionally biased region" description="Basic residues" evidence="1">
    <location>
        <begin position="65"/>
        <end position="81"/>
    </location>
</feature>
<keyword evidence="3" id="KW-1185">Reference proteome</keyword>
<dbReference type="Proteomes" id="UP000813463">
    <property type="component" value="Chromosome 2"/>
</dbReference>
<dbReference type="GeneID" id="110790306"/>
<dbReference type="SMART" id="SM00271">
    <property type="entry name" value="DnaJ"/>
    <property type="match status" value="1"/>
</dbReference>
<sequence>MGKTSKSKTKKKNKQSDDTDTEPSSSSPSSSSSDEVDRTSKRRRRRHRNHGGGEDYDEEDDEKRSSRRDKDKRRPKRKRERRERDSVERKHRKSKRRSRRDSKKKKISDSDDESEFDSSGDEFLEAVSVARGLLLEFPGVAGDLKQLLQMIDDGQAVDIKGISEKPLMKHLKKLFVSLNLKEKGDRVFLLRSRARPTLEVIGPVLQSETNEQKSGDTLPSQPDGDAGKVTDDIPSATIGPKFEASAPRRRVIGPEMPSAELLAAAAKLTEAEAELREAETVQDDNGEFVGPPPPAVVIEAESSNEAERFEEVARIMGGESDSPYDIVGVNHKMPAENIKKRYWKLSLMVHPDKCPHPQAHQAFIKLNKAFKDLQDPDKRKALDDKIKKKEEEEEMKAELRSMREAAQWRRLQGLAMEGDDILLAELDAKAPPQRDEWMTTLPPERKPGGMPTHTTNFSRTAKEGRGDTSAWTDNPSDRAQRAKMNYLEAYNETTALATNEVDKKASDMDAVLVDQYNKAKRSKTLVEKHQEESQKSRSKKKSKQGQNSDGGGGEWVGNHPWKPWDREKDLSAGRQDVKLDGENLTQGLTSRFSSSSFQRSFL</sequence>
<dbReference type="RefSeq" id="XP_021850806.1">
    <property type="nucleotide sequence ID" value="XM_021995114.2"/>
</dbReference>
<evidence type="ECO:0000313" key="4">
    <source>
        <dbReference type="RefSeq" id="XP_021850806.1"/>
    </source>
</evidence>
<dbReference type="PRINTS" id="PR00625">
    <property type="entry name" value="JDOMAIN"/>
</dbReference>
<organism evidence="3 4">
    <name type="scientific">Spinacia oleracea</name>
    <name type="common">Spinach</name>
    <dbReference type="NCBI Taxonomy" id="3562"/>
    <lineage>
        <taxon>Eukaryota</taxon>
        <taxon>Viridiplantae</taxon>
        <taxon>Streptophyta</taxon>
        <taxon>Embryophyta</taxon>
        <taxon>Tracheophyta</taxon>
        <taxon>Spermatophyta</taxon>
        <taxon>Magnoliopsida</taxon>
        <taxon>eudicotyledons</taxon>
        <taxon>Gunneridae</taxon>
        <taxon>Pentapetalae</taxon>
        <taxon>Caryophyllales</taxon>
        <taxon>Chenopodiaceae</taxon>
        <taxon>Chenopodioideae</taxon>
        <taxon>Anserineae</taxon>
        <taxon>Spinacia</taxon>
    </lineage>
</organism>
<feature type="region of interest" description="Disordered" evidence="1">
    <location>
        <begin position="203"/>
        <end position="240"/>
    </location>
</feature>
<dbReference type="Pfam" id="PF00226">
    <property type="entry name" value="DnaJ"/>
    <property type="match status" value="1"/>
</dbReference>
<dbReference type="Gene3D" id="1.10.287.110">
    <property type="entry name" value="DnaJ domain"/>
    <property type="match status" value="1"/>
</dbReference>
<dbReference type="OrthoDB" id="342454at2759"/>
<dbReference type="PROSITE" id="PS50076">
    <property type="entry name" value="DNAJ_2"/>
    <property type="match status" value="1"/>
</dbReference>
<dbReference type="KEGG" id="soe:110790306"/>
<dbReference type="CDD" id="cd06257">
    <property type="entry name" value="DnaJ"/>
    <property type="match status" value="1"/>
</dbReference>
<gene>
    <name evidence="4" type="primary">LOC110790306</name>
</gene>
<feature type="compositionally biased region" description="Low complexity" evidence="1">
    <location>
        <begin position="22"/>
        <end position="33"/>
    </location>
</feature>
<reference evidence="4" key="2">
    <citation type="submission" date="2025-08" db="UniProtKB">
        <authorList>
            <consortium name="RefSeq"/>
        </authorList>
    </citation>
    <scope>IDENTIFICATION</scope>
    <source>
        <tissue evidence="4">Leaf</tissue>
    </source>
</reference>
<reference evidence="3" key="1">
    <citation type="journal article" date="2021" name="Nat. Commun.">
        <title>Genomic analyses provide insights into spinach domestication and the genetic basis of agronomic traits.</title>
        <authorList>
            <person name="Cai X."/>
            <person name="Sun X."/>
            <person name="Xu C."/>
            <person name="Sun H."/>
            <person name="Wang X."/>
            <person name="Ge C."/>
            <person name="Zhang Z."/>
            <person name="Wang Q."/>
            <person name="Fei Z."/>
            <person name="Jiao C."/>
            <person name="Wang Q."/>
        </authorList>
    </citation>
    <scope>NUCLEOTIDE SEQUENCE [LARGE SCALE GENOMIC DNA]</scope>
    <source>
        <strain evidence="3">cv. Varoflay</strain>
    </source>
</reference>
<feature type="compositionally biased region" description="Acidic residues" evidence="1">
    <location>
        <begin position="110"/>
        <end position="120"/>
    </location>
</feature>